<proteinExistence type="inferred from homology"/>
<evidence type="ECO:0000256" key="9">
    <source>
        <dbReference type="RuleBase" id="RU000587"/>
    </source>
</evidence>
<dbReference type="GO" id="GO:0004645">
    <property type="term" value="F:1,4-alpha-oligoglucan phosphorylase activity"/>
    <property type="evidence" value="ECO:0007669"/>
    <property type="project" value="UniProtKB-EC"/>
</dbReference>
<name>A0ABV4D9J3_9LACT</name>
<dbReference type="PANTHER" id="PTHR11468:SF3">
    <property type="entry name" value="GLYCOGEN PHOSPHORYLASE, LIVER FORM"/>
    <property type="match status" value="1"/>
</dbReference>
<gene>
    <name evidence="10" type="ORF">AALM99_08110</name>
</gene>
<dbReference type="InterPro" id="IPR011833">
    <property type="entry name" value="Glycg_phsphrylas"/>
</dbReference>
<evidence type="ECO:0000313" key="11">
    <source>
        <dbReference type="Proteomes" id="UP001565242"/>
    </source>
</evidence>
<evidence type="ECO:0000256" key="8">
    <source>
        <dbReference type="ARBA" id="ARBA00025174"/>
    </source>
</evidence>
<evidence type="ECO:0000256" key="5">
    <source>
        <dbReference type="ARBA" id="ARBA00022679"/>
    </source>
</evidence>
<evidence type="ECO:0000256" key="6">
    <source>
        <dbReference type="ARBA" id="ARBA00022898"/>
    </source>
</evidence>
<dbReference type="NCBIfam" id="TIGR02093">
    <property type="entry name" value="P_ylase"/>
    <property type="match status" value="1"/>
</dbReference>
<protein>
    <recommendedName>
        <fullName evidence="9">Alpha-1,4 glucan phosphorylase</fullName>
        <ecNumber evidence="9">2.4.1.1</ecNumber>
    </recommendedName>
</protein>
<reference evidence="10 11" key="1">
    <citation type="submission" date="2024-03" db="EMBL/GenBank/DDBJ databases">
        <title>Mouse gut bacterial collection (mGBC) of GemPharmatech.</title>
        <authorList>
            <person name="He Y."/>
            <person name="Dong L."/>
            <person name="Wu D."/>
            <person name="Gao X."/>
            <person name="Lin Z."/>
        </authorList>
    </citation>
    <scope>NUCLEOTIDE SEQUENCE [LARGE SCALE GENOMIC DNA]</scope>
    <source>
        <strain evidence="10 11">20-218</strain>
    </source>
</reference>
<keyword evidence="4 9" id="KW-0328">Glycosyltransferase</keyword>
<dbReference type="PIRSF" id="PIRSF000460">
    <property type="entry name" value="Pprylas_GlgP"/>
    <property type="match status" value="1"/>
</dbReference>
<dbReference type="Gene3D" id="3.40.50.2000">
    <property type="entry name" value="Glycogen Phosphorylase B"/>
    <property type="match status" value="2"/>
</dbReference>
<dbReference type="EMBL" id="JBCLSQ010000019">
    <property type="protein sequence ID" value="MEY8538402.1"/>
    <property type="molecule type" value="Genomic_DNA"/>
</dbReference>
<dbReference type="Proteomes" id="UP001565242">
    <property type="component" value="Unassembled WGS sequence"/>
</dbReference>
<comment type="function">
    <text evidence="9">Allosteric enzyme that catalyzes the rate-limiting step in glycogen catabolism, the phosphorolytic cleavage of glycogen to produce glucose-1-phosphate, and plays a central role in maintaining cellular and organismal glucose homeostasis.</text>
</comment>
<comment type="similarity">
    <text evidence="3 9">Belongs to the glycogen phosphorylase family.</text>
</comment>
<evidence type="ECO:0000256" key="2">
    <source>
        <dbReference type="ARBA" id="ARBA00001933"/>
    </source>
</evidence>
<sequence>MKLSKTQFRKDFEQSLTSEFATDVAKAGITETFAALSSVVKQYYTQIWQGDNQYKDRSQKKQTYYFSIEFLPGKMLKSNLLNLGILSTVREGLQELGIDLEKVAQVEPDMAIGNGGLGRLASCFMDSAASTGLPVNGNGIRYRYGLFKQKIIDGYQVELPDSWLNNVNPWEVRRADKAIEVTFGGETWLEETEDGRLIPRYRNQERVLAVPYDTAMVGFENTRVNNMCLWRSEVPQDLDVKFQNMEYMRQTSMLSAELYPDDSNYDGRLLRLKQEYFFVSAGLQRIIRHYKSNKIAPIAQIADYIAVHINDTHPALCVPEFMRLLLDENGLSWEQAWDITVKVMSYTNHTILSEALEKWPEEMVHTLLPRIYQIINEIDKRRTDELLPHVGAELIHKTRIVKDGQIHMANLAIIGSHSTNGVAKLHSDILKDVELHDFYQLYPERFNNKTNGIADRRWLQISNARLSKLLDEKIGKSWRHDLVKLEALKDFREDTETLKQLAAVKLENKKDLAALIKEKNGIEVNPEAIFDVQIKRLHAYKRQLLNVLHILKLYFDIKDQPDLEMVPRVFIFGAKAAPGYHYAKAIIKVINEIAVMINEDAVVKDRLKLVFMENYNVSLAEAIIPAADVGEQISLASKEASGTSNMKFMLNGALTMATLDGANIEIKEACGDENIFIFGLTKDEVYEYYKNGNYNARDIYEQNPVVHRILNAFIDGTIPNITNEGPEIFESLTAFNDEYFLLRDFNDYVRAQKDLENLYRDQRAWAQASLMNIATSGIFSSDRTIRQYAKDIWFIEEKSEEV</sequence>
<dbReference type="CDD" id="cd04300">
    <property type="entry name" value="GT35_Glycogen_Phosphorylase"/>
    <property type="match status" value="1"/>
</dbReference>
<evidence type="ECO:0000313" key="10">
    <source>
        <dbReference type="EMBL" id="MEY8538402.1"/>
    </source>
</evidence>
<evidence type="ECO:0000256" key="1">
    <source>
        <dbReference type="ARBA" id="ARBA00001275"/>
    </source>
</evidence>
<keyword evidence="5 9" id="KW-0808">Transferase</keyword>
<evidence type="ECO:0000256" key="4">
    <source>
        <dbReference type="ARBA" id="ARBA00022676"/>
    </source>
</evidence>
<dbReference type="InterPro" id="IPR035090">
    <property type="entry name" value="Pyridoxal_P_attach_site"/>
</dbReference>
<dbReference type="PROSITE" id="PS00102">
    <property type="entry name" value="PHOSPHORYLASE"/>
    <property type="match status" value="1"/>
</dbReference>
<comment type="cofactor">
    <cofactor evidence="2 9">
        <name>pyridoxal 5'-phosphate</name>
        <dbReference type="ChEBI" id="CHEBI:597326"/>
    </cofactor>
</comment>
<dbReference type="PANTHER" id="PTHR11468">
    <property type="entry name" value="GLYCOGEN PHOSPHORYLASE"/>
    <property type="match status" value="1"/>
</dbReference>
<comment type="function">
    <text evidence="8">Phosphorylase is an important allosteric enzyme in carbohydrate metabolism. Enzymes from different sources differ in their regulatory mechanisms and in their natural substrates. However, all known phosphorylases share catalytic and structural properties.</text>
</comment>
<dbReference type="SUPFAM" id="SSF53756">
    <property type="entry name" value="UDP-Glycosyltransferase/glycogen phosphorylase"/>
    <property type="match status" value="1"/>
</dbReference>
<accession>A0ABV4D9J3</accession>
<keyword evidence="6 9" id="KW-0663">Pyridoxal phosphate</keyword>
<dbReference type="RefSeq" id="WP_251421244.1">
    <property type="nucleotide sequence ID" value="NZ_BAAFQO010000001.1"/>
</dbReference>
<evidence type="ECO:0000256" key="7">
    <source>
        <dbReference type="ARBA" id="ARBA00023277"/>
    </source>
</evidence>
<dbReference type="Pfam" id="PF00343">
    <property type="entry name" value="Phosphorylase"/>
    <property type="match status" value="1"/>
</dbReference>
<dbReference type="EC" id="2.4.1.1" evidence="9"/>
<comment type="caution">
    <text evidence="10">The sequence shown here is derived from an EMBL/GenBank/DDBJ whole genome shotgun (WGS) entry which is preliminary data.</text>
</comment>
<dbReference type="InterPro" id="IPR000811">
    <property type="entry name" value="Glyco_trans_35"/>
</dbReference>
<keyword evidence="7 9" id="KW-0119">Carbohydrate metabolism</keyword>
<keyword evidence="11" id="KW-1185">Reference proteome</keyword>
<comment type="catalytic activity">
    <reaction evidence="1 9">
        <text>[(1-&gt;4)-alpha-D-glucosyl](n) + phosphate = [(1-&gt;4)-alpha-D-glucosyl](n-1) + alpha-D-glucose 1-phosphate</text>
        <dbReference type="Rhea" id="RHEA:41732"/>
        <dbReference type="Rhea" id="RHEA-COMP:9584"/>
        <dbReference type="Rhea" id="RHEA-COMP:9586"/>
        <dbReference type="ChEBI" id="CHEBI:15444"/>
        <dbReference type="ChEBI" id="CHEBI:43474"/>
        <dbReference type="ChEBI" id="CHEBI:58601"/>
        <dbReference type="EC" id="2.4.1.1"/>
    </reaction>
</comment>
<evidence type="ECO:0000256" key="3">
    <source>
        <dbReference type="ARBA" id="ARBA00006047"/>
    </source>
</evidence>
<organism evidence="10 11">
    <name type="scientific">Lactococcus muris</name>
    <dbReference type="NCBI Taxonomy" id="2941330"/>
    <lineage>
        <taxon>Bacteria</taxon>
        <taxon>Bacillati</taxon>
        <taxon>Bacillota</taxon>
        <taxon>Bacilli</taxon>
        <taxon>Lactobacillales</taxon>
        <taxon>Streptococcaceae</taxon>
        <taxon>Lactococcus</taxon>
    </lineage>
</organism>